<dbReference type="EMBL" id="CZVU01000002">
    <property type="protein sequence ID" value="CUS96355.1"/>
    <property type="molecule type" value="Genomic_DNA"/>
</dbReference>
<protein>
    <submittedName>
        <fullName evidence="2">Uncharacterized protein</fullName>
    </submittedName>
</protein>
<reference evidence="2 3" key="1">
    <citation type="submission" date="2015-11" db="EMBL/GenBank/DDBJ databases">
        <authorList>
            <person name="Varghese N."/>
        </authorList>
    </citation>
    <scope>NUCLEOTIDE SEQUENCE [LARGE SCALE GENOMIC DNA]</scope>
    <source>
        <strain evidence="2 3">JGI-24</strain>
    </source>
</reference>
<name>A0A656D153_KRYT1</name>
<evidence type="ECO:0000313" key="2">
    <source>
        <dbReference type="EMBL" id="CUS96355.1"/>
    </source>
</evidence>
<keyword evidence="3" id="KW-1185">Reference proteome</keyword>
<evidence type="ECO:0000256" key="1">
    <source>
        <dbReference type="SAM" id="Coils"/>
    </source>
</evidence>
<dbReference type="AlphaFoldDB" id="A0A656D153"/>
<gene>
    <name evidence="2" type="ORF">JGI24_00095</name>
</gene>
<keyword evidence="1" id="KW-0175">Coiled coil</keyword>
<dbReference type="Proteomes" id="UP000243065">
    <property type="component" value="Unassembled WGS sequence"/>
</dbReference>
<evidence type="ECO:0000313" key="3">
    <source>
        <dbReference type="Proteomes" id="UP000243065"/>
    </source>
</evidence>
<organism evidence="2 3">
    <name type="scientific">Kryptobacter tengchongensis</name>
    <dbReference type="NCBI Taxonomy" id="1643429"/>
    <lineage>
        <taxon>Bacteria</taxon>
        <taxon>Pseudomonadati</taxon>
        <taxon>Candidatus Kryptoniota</taxon>
        <taxon>Candidatus Kryptobacter</taxon>
    </lineage>
</organism>
<accession>A0A656D153</accession>
<proteinExistence type="predicted"/>
<sequence length="134" mass="15964">MGEFVREILTKAIKKVTLELIYEVVDERTKSILELVNEIKRRQEEDFRYLNNKIDTQIGQLRQEMAQLEQRLDAQIGQLRQEMGQLRQEIGQLRQEMGQLRQEIMQITQKVDSQISQLNQRIDTVIQLIVDLKR</sequence>
<dbReference type="Gene3D" id="1.20.5.190">
    <property type="match status" value="1"/>
</dbReference>
<feature type="coiled-coil region" evidence="1">
    <location>
        <begin position="51"/>
        <end position="110"/>
    </location>
</feature>